<gene>
    <name evidence="5" type="ordered locus">Palpr_0710</name>
</gene>
<dbReference type="OrthoDB" id="1446101at2"/>
<reference evidence="5 6" key="2">
    <citation type="journal article" date="2011" name="Stand. Genomic Sci.">
        <title>Complete genome sequence of Paludibacter propionicigenes type strain (WB4).</title>
        <authorList>
            <person name="Gronow S."/>
            <person name="Munk C."/>
            <person name="Lapidus A."/>
            <person name="Nolan M."/>
            <person name="Lucas S."/>
            <person name="Hammon N."/>
            <person name="Deshpande S."/>
            <person name="Cheng J.F."/>
            <person name="Tapia R."/>
            <person name="Han C."/>
            <person name="Goodwin L."/>
            <person name="Pitluck S."/>
            <person name="Liolios K."/>
            <person name="Ivanova N."/>
            <person name="Mavromatis K."/>
            <person name="Mikhailova N."/>
            <person name="Pati A."/>
            <person name="Chen A."/>
            <person name="Palaniappan K."/>
            <person name="Land M."/>
            <person name="Hauser L."/>
            <person name="Chang Y.J."/>
            <person name="Jeffries C.D."/>
            <person name="Brambilla E."/>
            <person name="Rohde M."/>
            <person name="Goker M."/>
            <person name="Detter J.C."/>
            <person name="Woyke T."/>
            <person name="Bristow J."/>
            <person name="Eisen J.A."/>
            <person name="Markowitz V."/>
            <person name="Hugenholtz P."/>
            <person name="Kyrpides N.C."/>
            <person name="Klenk H.P."/>
        </authorList>
    </citation>
    <scope>NUCLEOTIDE SEQUENCE [LARGE SCALE GENOMIC DNA]</scope>
    <source>
        <strain evidence="6">DSM 17365 / JCM 13257 / WB4</strain>
    </source>
</reference>
<evidence type="ECO:0000313" key="6">
    <source>
        <dbReference type="Proteomes" id="UP000008718"/>
    </source>
</evidence>
<dbReference type="PANTHER" id="PTHR34216">
    <property type="match status" value="1"/>
</dbReference>
<dbReference type="HOGENOM" id="CLU_030024_6_0_10"/>
<sequence length="287" mass="32111">MFCSEIIETKTTGMNKKSIFYSLLAALLLCCCKPTTRHGESQSKAESTDSVTTGTASKQTANTAAQIYAKQQIPVLCYHRIEDGKKGDYTVSKATFTSHMKVLADSGYHSVLPGQLYDYLVYNKSLPAKPVLITFDDSRAEHAAVAAPVMEKYGFRGVFFIMTITYDKKNYMTKEQIAGLAKAGHTVGLHSWDHTMVTKYKEAADWQKEVAEPKKKLETITGKPVEYWAYPNGVFNHAGAQELSKYFKLSFSLSTKRDSVVPLQTVRRIIVPECSPQSLLKSMRKNF</sequence>
<reference key="1">
    <citation type="submission" date="2010-11" db="EMBL/GenBank/DDBJ databases">
        <title>The complete genome of Paludibacter propionicigenes DSM 17365.</title>
        <authorList>
            <consortium name="US DOE Joint Genome Institute (JGI-PGF)"/>
            <person name="Lucas S."/>
            <person name="Copeland A."/>
            <person name="Lapidus A."/>
            <person name="Bruce D."/>
            <person name="Goodwin L."/>
            <person name="Pitluck S."/>
            <person name="Kyrpides N."/>
            <person name="Mavromatis K."/>
            <person name="Ivanova N."/>
            <person name="Munk A.C."/>
            <person name="Brettin T."/>
            <person name="Detter J.C."/>
            <person name="Han C."/>
            <person name="Tapia R."/>
            <person name="Land M."/>
            <person name="Hauser L."/>
            <person name="Markowitz V."/>
            <person name="Cheng J.-F."/>
            <person name="Hugenholtz P."/>
            <person name="Woyke T."/>
            <person name="Wu D."/>
            <person name="Gronow S."/>
            <person name="Wellnitz S."/>
            <person name="Brambilla E."/>
            <person name="Klenk H.-P."/>
            <person name="Eisen J.A."/>
        </authorList>
    </citation>
    <scope>NUCLEOTIDE SEQUENCE</scope>
    <source>
        <strain>WB4</strain>
    </source>
</reference>
<dbReference type="Proteomes" id="UP000008718">
    <property type="component" value="Chromosome"/>
</dbReference>
<keyword evidence="2" id="KW-0732">Signal</keyword>
<dbReference type="GO" id="GO:0005975">
    <property type="term" value="P:carbohydrate metabolic process"/>
    <property type="evidence" value="ECO:0007669"/>
    <property type="project" value="InterPro"/>
</dbReference>
<dbReference type="AlphaFoldDB" id="E4T2C2"/>
<dbReference type="InterPro" id="IPR051398">
    <property type="entry name" value="Polysacch_Deacetylase"/>
</dbReference>
<name>E4T2C2_PALPW</name>
<dbReference type="STRING" id="694427.Palpr_0710"/>
<evidence type="ECO:0000259" key="4">
    <source>
        <dbReference type="PROSITE" id="PS51677"/>
    </source>
</evidence>
<dbReference type="Pfam" id="PF01522">
    <property type="entry name" value="Polysacc_deac_1"/>
    <property type="match status" value="1"/>
</dbReference>
<accession>E4T2C2</accession>
<dbReference type="KEGG" id="ppn:Palpr_0710"/>
<feature type="region of interest" description="Disordered" evidence="3">
    <location>
        <begin position="37"/>
        <end position="56"/>
    </location>
</feature>
<organism evidence="5 6">
    <name type="scientific">Paludibacter propionicigenes (strain DSM 17365 / JCM 13257 / WB4)</name>
    <dbReference type="NCBI Taxonomy" id="694427"/>
    <lineage>
        <taxon>Bacteria</taxon>
        <taxon>Pseudomonadati</taxon>
        <taxon>Bacteroidota</taxon>
        <taxon>Bacteroidia</taxon>
        <taxon>Bacteroidales</taxon>
        <taxon>Paludibacteraceae</taxon>
        <taxon>Paludibacter</taxon>
    </lineage>
</organism>
<dbReference type="InterPro" id="IPR011330">
    <property type="entry name" value="Glyco_hydro/deAcase_b/a-brl"/>
</dbReference>
<feature type="compositionally biased region" description="Basic and acidic residues" evidence="3">
    <location>
        <begin position="37"/>
        <end position="47"/>
    </location>
</feature>
<evidence type="ECO:0000256" key="2">
    <source>
        <dbReference type="ARBA" id="ARBA00022729"/>
    </source>
</evidence>
<comment type="subcellular location">
    <subcellularLocation>
        <location evidence="1">Secreted</location>
    </subcellularLocation>
</comment>
<evidence type="ECO:0000256" key="3">
    <source>
        <dbReference type="SAM" id="MobiDB-lite"/>
    </source>
</evidence>
<dbReference type="CDD" id="cd10918">
    <property type="entry name" value="CE4_NodB_like_5s_6s"/>
    <property type="match status" value="1"/>
</dbReference>
<dbReference type="GO" id="GO:0005576">
    <property type="term" value="C:extracellular region"/>
    <property type="evidence" value="ECO:0007669"/>
    <property type="project" value="UniProtKB-SubCell"/>
</dbReference>
<evidence type="ECO:0000256" key="1">
    <source>
        <dbReference type="ARBA" id="ARBA00004613"/>
    </source>
</evidence>
<dbReference type="EMBL" id="CP002345">
    <property type="protein sequence ID" value="ADQ78866.1"/>
    <property type="molecule type" value="Genomic_DNA"/>
</dbReference>
<dbReference type="Gene3D" id="3.20.20.370">
    <property type="entry name" value="Glycoside hydrolase/deacetylase"/>
    <property type="match status" value="1"/>
</dbReference>
<dbReference type="GO" id="GO:0016810">
    <property type="term" value="F:hydrolase activity, acting on carbon-nitrogen (but not peptide) bonds"/>
    <property type="evidence" value="ECO:0007669"/>
    <property type="project" value="InterPro"/>
</dbReference>
<keyword evidence="6" id="KW-1185">Reference proteome</keyword>
<feature type="domain" description="NodB homology" evidence="4">
    <location>
        <begin position="129"/>
        <end position="287"/>
    </location>
</feature>
<dbReference type="eggNOG" id="COG0726">
    <property type="taxonomic scope" value="Bacteria"/>
</dbReference>
<dbReference type="SUPFAM" id="SSF88713">
    <property type="entry name" value="Glycoside hydrolase/deacetylase"/>
    <property type="match status" value="1"/>
</dbReference>
<dbReference type="InterPro" id="IPR002509">
    <property type="entry name" value="NODB_dom"/>
</dbReference>
<evidence type="ECO:0000313" key="5">
    <source>
        <dbReference type="EMBL" id="ADQ78866.1"/>
    </source>
</evidence>
<protein>
    <submittedName>
        <fullName evidence="5">Polysaccharide deacetylase</fullName>
    </submittedName>
</protein>
<dbReference type="PROSITE" id="PS51677">
    <property type="entry name" value="NODB"/>
    <property type="match status" value="1"/>
</dbReference>
<dbReference type="PANTHER" id="PTHR34216:SF3">
    <property type="entry name" value="POLY-BETA-1,6-N-ACETYL-D-GLUCOSAMINE N-DEACETYLASE"/>
    <property type="match status" value="1"/>
</dbReference>
<proteinExistence type="predicted"/>